<evidence type="ECO:0000256" key="2">
    <source>
        <dbReference type="ARBA" id="ARBA00023125"/>
    </source>
</evidence>
<dbReference type="PROSITE" id="PS50956">
    <property type="entry name" value="HTH_ASNC_2"/>
    <property type="match status" value="1"/>
</dbReference>
<dbReference type="RefSeq" id="WP_085512140.1">
    <property type="nucleotide sequence ID" value="NZ_FXAP01000003.1"/>
</dbReference>
<keyword evidence="6" id="KW-1185">Reference proteome</keyword>
<dbReference type="Gene3D" id="3.30.70.920">
    <property type="match status" value="1"/>
</dbReference>
<dbReference type="InterPro" id="IPR036390">
    <property type="entry name" value="WH_DNA-bd_sf"/>
</dbReference>
<proteinExistence type="predicted"/>
<dbReference type="InterPro" id="IPR011991">
    <property type="entry name" value="ArsR-like_HTH"/>
</dbReference>
<dbReference type="InterPro" id="IPR019887">
    <property type="entry name" value="Tscrpt_reg_AsnC/Lrp_C"/>
</dbReference>
<dbReference type="PANTHER" id="PTHR30154:SF53">
    <property type="entry name" value="HTH-TYPE TRANSCRIPTIONAL REGULATOR LRPC"/>
    <property type="match status" value="1"/>
</dbReference>
<evidence type="ECO:0000256" key="3">
    <source>
        <dbReference type="ARBA" id="ARBA00023163"/>
    </source>
</evidence>
<dbReference type="InterPro" id="IPR019888">
    <property type="entry name" value="Tscrpt_reg_AsnC-like"/>
</dbReference>
<evidence type="ECO:0000313" key="6">
    <source>
        <dbReference type="Proteomes" id="UP000266915"/>
    </source>
</evidence>
<dbReference type="EMBL" id="RKHL01000001">
    <property type="protein sequence ID" value="ROR80317.1"/>
    <property type="molecule type" value="Genomic_DNA"/>
</dbReference>
<dbReference type="InterPro" id="IPR011008">
    <property type="entry name" value="Dimeric_a/b-barrel"/>
</dbReference>
<dbReference type="CDD" id="cd00090">
    <property type="entry name" value="HTH_ARSR"/>
    <property type="match status" value="1"/>
</dbReference>
<dbReference type="SMART" id="SM00344">
    <property type="entry name" value="HTH_ASNC"/>
    <property type="match status" value="1"/>
</dbReference>
<keyword evidence="1" id="KW-0805">Transcription regulation</keyword>
<evidence type="ECO:0000256" key="1">
    <source>
        <dbReference type="ARBA" id="ARBA00023015"/>
    </source>
</evidence>
<dbReference type="Gene3D" id="1.10.10.10">
    <property type="entry name" value="Winged helix-like DNA-binding domain superfamily/Winged helix DNA-binding domain"/>
    <property type="match status" value="1"/>
</dbReference>
<dbReference type="SUPFAM" id="SSF46785">
    <property type="entry name" value="Winged helix' DNA-binding domain"/>
    <property type="match status" value="1"/>
</dbReference>
<keyword evidence="3" id="KW-0804">Transcription</keyword>
<dbReference type="Proteomes" id="UP000266915">
    <property type="component" value="Unassembled WGS sequence"/>
</dbReference>
<evidence type="ECO:0000313" key="5">
    <source>
        <dbReference type="EMBL" id="ROR80317.1"/>
    </source>
</evidence>
<name>A0A3N2BYK7_9MICO</name>
<dbReference type="InterPro" id="IPR000485">
    <property type="entry name" value="AsnC-type_HTH_dom"/>
</dbReference>
<dbReference type="Pfam" id="PF13404">
    <property type="entry name" value="HTH_AsnC-type"/>
    <property type="match status" value="1"/>
</dbReference>
<dbReference type="SUPFAM" id="SSF54909">
    <property type="entry name" value="Dimeric alpha+beta barrel"/>
    <property type="match status" value="1"/>
</dbReference>
<protein>
    <submittedName>
        <fullName evidence="5">AsnC family transcriptional regulator</fullName>
    </submittedName>
</protein>
<sequence length="151" mass="16714">MTDDASLSFDRTDQTILDVLQVDGRTTMTDLARLVHLSQPAVSARVRKLELAGYITGYGARVSPQKLGLTTHAVVRLRTTHAQIQASLAQFDELPEIHRIYRVTGEDCFVLDVHAPSPERLEQIIDAIGRFGPVSTALVLREYPAHPIASR</sequence>
<keyword evidence="2" id="KW-0238">DNA-binding</keyword>
<dbReference type="AlphaFoldDB" id="A0A3N2BYK7"/>
<gene>
    <name evidence="5" type="ORF">EDD42_0355</name>
</gene>
<dbReference type="PANTHER" id="PTHR30154">
    <property type="entry name" value="LEUCINE-RESPONSIVE REGULATORY PROTEIN"/>
    <property type="match status" value="1"/>
</dbReference>
<dbReference type="GO" id="GO:0005829">
    <property type="term" value="C:cytosol"/>
    <property type="evidence" value="ECO:0007669"/>
    <property type="project" value="TreeGrafter"/>
</dbReference>
<dbReference type="GO" id="GO:0043565">
    <property type="term" value="F:sequence-specific DNA binding"/>
    <property type="evidence" value="ECO:0007669"/>
    <property type="project" value="InterPro"/>
</dbReference>
<evidence type="ECO:0000259" key="4">
    <source>
        <dbReference type="PROSITE" id="PS50956"/>
    </source>
</evidence>
<feature type="domain" description="HTH asnC-type" evidence="4">
    <location>
        <begin position="9"/>
        <end position="70"/>
    </location>
</feature>
<reference evidence="5 6" key="1">
    <citation type="submission" date="2018-11" db="EMBL/GenBank/DDBJ databases">
        <title>Sequencing the genomes of 1000 actinobacteria strains.</title>
        <authorList>
            <person name="Klenk H.-P."/>
        </authorList>
    </citation>
    <scope>NUCLEOTIDE SEQUENCE [LARGE SCALE GENOMIC DNA]</scope>
    <source>
        <strain evidence="5 6">DSM 14012</strain>
    </source>
</reference>
<dbReference type="Pfam" id="PF01037">
    <property type="entry name" value="AsnC_trans_reg"/>
    <property type="match status" value="1"/>
</dbReference>
<accession>A0A3N2BYK7</accession>
<organism evidence="5 6">
    <name type="scientific">Plantibacter flavus</name>
    <dbReference type="NCBI Taxonomy" id="150123"/>
    <lineage>
        <taxon>Bacteria</taxon>
        <taxon>Bacillati</taxon>
        <taxon>Actinomycetota</taxon>
        <taxon>Actinomycetes</taxon>
        <taxon>Micrococcales</taxon>
        <taxon>Microbacteriaceae</taxon>
        <taxon>Plantibacter</taxon>
    </lineage>
</organism>
<dbReference type="PRINTS" id="PR00033">
    <property type="entry name" value="HTHASNC"/>
</dbReference>
<comment type="caution">
    <text evidence="5">The sequence shown here is derived from an EMBL/GenBank/DDBJ whole genome shotgun (WGS) entry which is preliminary data.</text>
</comment>
<dbReference type="InterPro" id="IPR036388">
    <property type="entry name" value="WH-like_DNA-bd_sf"/>
</dbReference>
<dbReference type="GO" id="GO:0043200">
    <property type="term" value="P:response to amino acid"/>
    <property type="evidence" value="ECO:0007669"/>
    <property type="project" value="TreeGrafter"/>
</dbReference>